<keyword evidence="3" id="KW-1185">Reference proteome</keyword>
<evidence type="ECO:0000313" key="2">
    <source>
        <dbReference type="EMBL" id="KAF6201620.1"/>
    </source>
</evidence>
<organism evidence="2 3">
    <name type="scientific">Apolygus lucorum</name>
    <name type="common">Small green plant bug</name>
    <name type="synonym">Lygocoris lucorum</name>
    <dbReference type="NCBI Taxonomy" id="248454"/>
    <lineage>
        <taxon>Eukaryota</taxon>
        <taxon>Metazoa</taxon>
        <taxon>Ecdysozoa</taxon>
        <taxon>Arthropoda</taxon>
        <taxon>Hexapoda</taxon>
        <taxon>Insecta</taxon>
        <taxon>Pterygota</taxon>
        <taxon>Neoptera</taxon>
        <taxon>Paraneoptera</taxon>
        <taxon>Hemiptera</taxon>
        <taxon>Heteroptera</taxon>
        <taxon>Panheteroptera</taxon>
        <taxon>Cimicomorpha</taxon>
        <taxon>Miridae</taxon>
        <taxon>Mirini</taxon>
        <taxon>Apolygus</taxon>
    </lineage>
</organism>
<evidence type="ECO:0000256" key="1">
    <source>
        <dbReference type="SAM" id="MobiDB-lite"/>
    </source>
</evidence>
<accession>A0A8S9WXG2</accession>
<evidence type="ECO:0000313" key="3">
    <source>
        <dbReference type="Proteomes" id="UP000466442"/>
    </source>
</evidence>
<dbReference type="AlphaFoldDB" id="A0A8S9WXG2"/>
<dbReference type="EMBL" id="WIXP02000012">
    <property type="protein sequence ID" value="KAF6201620.1"/>
    <property type="molecule type" value="Genomic_DNA"/>
</dbReference>
<sequence>MEDEIVVKEETISEGEETEGNQVMFEVVAVKQEELIGDEEEIRNSRSVKDEVAGYPMIKRELESTADPLSDGSDVLLGSIGIQTSQQEAPCLRTFNELNPLKSGKTPRHLDRGPSTSPCHD</sequence>
<dbReference type="Proteomes" id="UP000466442">
    <property type="component" value="Linkage Group LG12"/>
</dbReference>
<protein>
    <submittedName>
        <fullName evidence="2">Uncharacterized protein</fullName>
    </submittedName>
</protein>
<proteinExistence type="predicted"/>
<gene>
    <name evidence="2" type="ORF">GE061_004013</name>
</gene>
<reference evidence="2" key="1">
    <citation type="journal article" date="2021" name="Mol. Ecol. Resour.">
        <title>Apolygus lucorum genome provides insights into omnivorousness and mesophyll feeding.</title>
        <authorList>
            <person name="Liu Y."/>
            <person name="Liu H."/>
            <person name="Wang H."/>
            <person name="Huang T."/>
            <person name="Liu B."/>
            <person name="Yang B."/>
            <person name="Yin L."/>
            <person name="Li B."/>
            <person name="Zhang Y."/>
            <person name="Zhang S."/>
            <person name="Jiang F."/>
            <person name="Zhang X."/>
            <person name="Ren Y."/>
            <person name="Wang B."/>
            <person name="Wang S."/>
            <person name="Lu Y."/>
            <person name="Wu K."/>
            <person name="Fan W."/>
            <person name="Wang G."/>
        </authorList>
    </citation>
    <scope>NUCLEOTIDE SEQUENCE</scope>
    <source>
        <strain evidence="2">12Hb</strain>
    </source>
</reference>
<name>A0A8S9WXG2_APOLU</name>
<comment type="caution">
    <text evidence="2">The sequence shown here is derived from an EMBL/GenBank/DDBJ whole genome shotgun (WGS) entry which is preliminary data.</text>
</comment>
<feature type="region of interest" description="Disordered" evidence="1">
    <location>
        <begin position="98"/>
        <end position="121"/>
    </location>
</feature>